<dbReference type="Proteomes" id="UP000298246">
    <property type="component" value="Unassembled WGS sequence"/>
</dbReference>
<dbReference type="PANTHER" id="PTHR35330:SF1">
    <property type="entry name" value="SIROHEME BIOSYNTHESIS PROTEIN MET8"/>
    <property type="match status" value="1"/>
</dbReference>
<comment type="catalytic activity">
    <reaction evidence="6">
        <text>precorrin-2 + NAD(+) = sirohydrochlorin + NADH + 2 H(+)</text>
        <dbReference type="Rhea" id="RHEA:15613"/>
        <dbReference type="ChEBI" id="CHEBI:15378"/>
        <dbReference type="ChEBI" id="CHEBI:57540"/>
        <dbReference type="ChEBI" id="CHEBI:57945"/>
        <dbReference type="ChEBI" id="CHEBI:58351"/>
        <dbReference type="ChEBI" id="CHEBI:58827"/>
        <dbReference type="EC" id="1.3.1.76"/>
    </reaction>
</comment>
<name>A0A4Y8PSC2_9BACL</name>
<dbReference type="PANTHER" id="PTHR35330">
    <property type="entry name" value="SIROHEME BIOSYNTHESIS PROTEIN MET8"/>
    <property type="match status" value="1"/>
</dbReference>
<dbReference type="NCBIfam" id="TIGR01470">
    <property type="entry name" value="cysG_Nterm"/>
    <property type="match status" value="1"/>
</dbReference>
<dbReference type="Gene3D" id="3.40.50.720">
    <property type="entry name" value="NAD(P)-binding Rossmann-like Domain"/>
    <property type="match status" value="1"/>
</dbReference>
<dbReference type="InterPro" id="IPR028161">
    <property type="entry name" value="Met8-like"/>
</dbReference>
<keyword evidence="8" id="KW-1185">Reference proteome</keyword>
<dbReference type="AlphaFoldDB" id="A0A4Y8PSC2"/>
<keyword evidence="4" id="KW-0520">NAD</keyword>
<dbReference type="EMBL" id="MYFO01000042">
    <property type="protein sequence ID" value="TFE83837.1"/>
    <property type="molecule type" value="Genomic_DNA"/>
</dbReference>
<dbReference type="SUPFAM" id="SSF75615">
    <property type="entry name" value="Siroheme synthase middle domains-like"/>
    <property type="match status" value="1"/>
</dbReference>
<dbReference type="InterPro" id="IPR042518">
    <property type="entry name" value="SirC_C"/>
</dbReference>
<gene>
    <name evidence="7" type="ORF">B5M42_21845</name>
</gene>
<sequence length="231" mass="24846">MGRDYPIHLQIEGCACLVVGGGQVAFRKVSGLLGAGARVSVISPSVGDELAALAARGDVVLYSRPYAAGDVAQGAADGSRWTLVFAATDAPEVNRRVCDEAAAQGVLVSVADQPELGSFIVPSVVRRGKLTLAVSTGGASPSLGRRIAGELAAVYGEEFGAYMEFLAEARALVQRRVDDQAQRQRMFRRMLEWDVPALIRDGAFESWRRELLAALEREPDLRTVDAFVRRD</sequence>
<comment type="caution">
    <text evidence="7">The sequence shown here is derived from an EMBL/GenBank/DDBJ whole genome shotgun (WGS) entry which is preliminary data.</text>
</comment>
<dbReference type="UniPathway" id="UPA00262">
    <property type="reaction ID" value="UER00222"/>
</dbReference>
<dbReference type="InterPro" id="IPR036291">
    <property type="entry name" value="NAD(P)-bd_dom_sf"/>
</dbReference>
<dbReference type="RefSeq" id="WP_134756749.1">
    <property type="nucleotide sequence ID" value="NZ_MYFO02000002.1"/>
</dbReference>
<evidence type="ECO:0000256" key="4">
    <source>
        <dbReference type="ARBA" id="ARBA00023027"/>
    </source>
</evidence>
<dbReference type="Pfam" id="PF13241">
    <property type="entry name" value="NAD_binding_7"/>
    <property type="match status" value="1"/>
</dbReference>
<dbReference type="SUPFAM" id="SSF51735">
    <property type="entry name" value="NAD(P)-binding Rossmann-fold domains"/>
    <property type="match status" value="1"/>
</dbReference>
<dbReference type="EC" id="1.3.1.76" evidence="2"/>
<dbReference type="GO" id="GO:0043115">
    <property type="term" value="F:precorrin-2 dehydrogenase activity"/>
    <property type="evidence" value="ECO:0007669"/>
    <property type="project" value="UniProtKB-EC"/>
</dbReference>
<proteinExistence type="predicted"/>
<reference evidence="7 8" key="1">
    <citation type="submission" date="2017-03" db="EMBL/GenBank/DDBJ databases">
        <title>Isolation of Levoglucosan Utilizing Bacteria.</title>
        <authorList>
            <person name="Arya A.S."/>
        </authorList>
    </citation>
    <scope>NUCLEOTIDE SEQUENCE [LARGE SCALE GENOMIC DNA]</scope>
    <source>
        <strain evidence="7 8">MEC069</strain>
    </source>
</reference>
<evidence type="ECO:0000256" key="6">
    <source>
        <dbReference type="ARBA" id="ARBA00047561"/>
    </source>
</evidence>
<dbReference type="GO" id="GO:0004325">
    <property type="term" value="F:ferrochelatase activity"/>
    <property type="evidence" value="ECO:0007669"/>
    <property type="project" value="InterPro"/>
</dbReference>
<evidence type="ECO:0000256" key="5">
    <source>
        <dbReference type="ARBA" id="ARBA00023244"/>
    </source>
</evidence>
<evidence type="ECO:0000313" key="8">
    <source>
        <dbReference type="Proteomes" id="UP000298246"/>
    </source>
</evidence>
<organism evidence="7 8">
    <name type="scientific">Paenibacillus athensensis</name>
    <dbReference type="NCBI Taxonomy" id="1967502"/>
    <lineage>
        <taxon>Bacteria</taxon>
        <taxon>Bacillati</taxon>
        <taxon>Bacillota</taxon>
        <taxon>Bacilli</taxon>
        <taxon>Bacillales</taxon>
        <taxon>Paenibacillaceae</taxon>
        <taxon>Paenibacillus</taxon>
    </lineage>
</organism>
<evidence type="ECO:0000256" key="1">
    <source>
        <dbReference type="ARBA" id="ARBA00005010"/>
    </source>
</evidence>
<comment type="pathway">
    <text evidence="1">Porphyrin-containing compound metabolism; siroheme biosynthesis; sirohydrochlorin from precorrin-2: step 1/1.</text>
</comment>
<dbReference type="Gene3D" id="1.10.8.610">
    <property type="entry name" value="SirC, precorrin-2 dehydrogenase, C-terminal helical domain-like"/>
    <property type="match status" value="1"/>
</dbReference>
<dbReference type="GO" id="GO:0019354">
    <property type="term" value="P:siroheme biosynthetic process"/>
    <property type="evidence" value="ECO:0007669"/>
    <property type="project" value="UniProtKB-UniPathway"/>
</dbReference>
<protein>
    <recommendedName>
        <fullName evidence="2">precorrin-2 dehydrogenase</fullName>
        <ecNumber evidence="2">1.3.1.76</ecNumber>
    </recommendedName>
</protein>
<evidence type="ECO:0000256" key="3">
    <source>
        <dbReference type="ARBA" id="ARBA00023002"/>
    </source>
</evidence>
<keyword evidence="5" id="KW-0627">Porphyrin biosynthesis</keyword>
<accession>A0A4Y8PSC2</accession>
<evidence type="ECO:0000313" key="7">
    <source>
        <dbReference type="EMBL" id="TFE83837.1"/>
    </source>
</evidence>
<evidence type="ECO:0000256" key="2">
    <source>
        <dbReference type="ARBA" id="ARBA00012400"/>
    </source>
</evidence>
<dbReference type="InterPro" id="IPR006367">
    <property type="entry name" value="Sirohaem_synthase_N"/>
</dbReference>
<keyword evidence="3" id="KW-0560">Oxidoreductase</keyword>
<dbReference type="OrthoDB" id="9773765at2"/>